<organism evidence="1 2">
    <name type="scientific">Sphingomonas lacunae</name>
    <dbReference type="NCBI Taxonomy" id="2698828"/>
    <lineage>
        <taxon>Bacteria</taxon>
        <taxon>Pseudomonadati</taxon>
        <taxon>Pseudomonadota</taxon>
        <taxon>Alphaproteobacteria</taxon>
        <taxon>Sphingomonadales</taxon>
        <taxon>Sphingomonadaceae</taxon>
        <taxon>Sphingomonas</taxon>
    </lineage>
</organism>
<sequence>MSGKAVIFDVGRVLFHWDLRHLFGQLIADPAELEWFVTHVISPEWHFQHDAGRDLDSMLAERIAEFPGHAPLIHAYRARFNETIPGPVEGMHDLVHDLHQVGVPLYIISNFGAEFWDAFRPTQPIFDLFDDLLISGREKLIKPDPAIYRLALDRFGLTPEQALFIDDVPANIAGAQSVGIAGHVFRDADGARDWLRGFGLP</sequence>
<dbReference type="InterPro" id="IPR036412">
    <property type="entry name" value="HAD-like_sf"/>
</dbReference>
<dbReference type="AlphaFoldDB" id="A0A6M4AT74"/>
<dbReference type="EMBL" id="CP053015">
    <property type="protein sequence ID" value="QJQ31906.1"/>
    <property type="molecule type" value="Genomic_DNA"/>
</dbReference>
<dbReference type="PANTHER" id="PTHR43611">
    <property type="entry name" value="ALPHA-D-GLUCOSE 1-PHOSPHATE PHOSPHATASE"/>
    <property type="match status" value="1"/>
</dbReference>
<protein>
    <submittedName>
        <fullName evidence="1">HAD family phosphatase</fullName>
    </submittedName>
</protein>
<dbReference type="SUPFAM" id="SSF56784">
    <property type="entry name" value="HAD-like"/>
    <property type="match status" value="1"/>
</dbReference>
<dbReference type="Proteomes" id="UP000503018">
    <property type="component" value="Chromosome"/>
</dbReference>
<proteinExistence type="predicted"/>
<keyword evidence="2" id="KW-1185">Reference proteome</keyword>
<dbReference type="PRINTS" id="PR00413">
    <property type="entry name" value="HADHALOGNASE"/>
</dbReference>
<dbReference type="PANTHER" id="PTHR43611:SF3">
    <property type="entry name" value="FLAVIN MONONUCLEOTIDE HYDROLASE 1, CHLOROPLATIC"/>
    <property type="match status" value="1"/>
</dbReference>
<evidence type="ECO:0000313" key="2">
    <source>
        <dbReference type="Proteomes" id="UP000503018"/>
    </source>
</evidence>
<evidence type="ECO:0000313" key="1">
    <source>
        <dbReference type="EMBL" id="QJQ31906.1"/>
    </source>
</evidence>
<gene>
    <name evidence="1" type="ORF">GV829_05115</name>
</gene>
<dbReference type="NCBIfam" id="TIGR01509">
    <property type="entry name" value="HAD-SF-IA-v3"/>
    <property type="match status" value="1"/>
</dbReference>
<reference evidence="1 2" key="1">
    <citation type="submission" date="2020-01" db="EMBL/GenBank/DDBJ databases">
        <title>Sphingomonas sp. strain CSW-10.</title>
        <authorList>
            <person name="Chen W.-M."/>
        </authorList>
    </citation>
    <scope>NUCLEOTIDE SEQUENCE [LARGE SCALE GENOMIC DNA]</scope>
    <source>
        <strain evidence="1 2">CSW-10</strain>
    </source>
</reference>
<dbReference type="KEGG" id="slan:GV829_05115"/>
<accession>A0A6M4AT74</accession>
<name>A0A6M4AT74_9SPHN</name>
<dbReference type="RefSeq" id="WP_169944496.1">
    <property type="nucleotide sequence ID" value="NZ_CP053015.1"/>
</dbReference>
<dbReference type="Gene3D" id="3.40.50.1000">
    <property type="entry name" value="HAD superfamily/HAD-like"/>
    <property type="match status" value="1"/>
</dbReference>
<dbReference type="InterPro" id="IPR023214">
    <property type="entry name" value="HAD_sf"/>
</dbReference>
<dbReference type="InterPro" id="IPR006439">
    <property type="entry name" value="HAD-SF_hydro_IA"/>
</dbReference>
<dbReference type="Pfam" id="PF00702">
    <property type="entry name" value="Hydrolase"/>
    <property type="match status" value="1"/>
</dbReference>
<dbReference type="CDD" id="cd02603">
    <property type="entry name" value="HAD_sEH-N_like"/>
    <property type="match status" value="1"/>
</dbReference>